<protein>
    <recommendedName>
        <fullName evidence="3">diguanylate cyclase</fullName>
        <ecNumber evidence="3">2.7.7.65</ecNumber>
    </recommendedName>
</protein>
<dbReference type="AlphaFoldDB" id="A0A1G8FPG5"/>
<dbReference type="InterPro" id="IPR029787">
    <property type="entry name" value="Nucleotide_cyclase"/>
</dbReference>
<evidence type="ECO:0000256" key="3">
    <source>
        <dbReference type="ARBA" id="ARBA00012528"/>
    </source>
</evidence>
<evidence type="ECO:0000256" key="1">
    <source>
        <dbReference type="ARBA" id="ARBA00001946"/>
    </source>
</evidence>
<dbReference type="CDD" id="cd12915">
    <property type="entry name" value="PDC2_DGC_like"/>
    <property type="match status" value="1"/>
</dbReference>
<dbReference type="GO" id="GO:0005886">
    <property type="term" value="C:plasma membrane"/>
    <property type="evidence" value="ECO:0007669"/>
    <property type="project" value="UniProtKB-SubCell"/>
</dbReference>
<feature type="domain" description="GGDEF" evidence="5">
    <location>
        <begin position="351"/>
        <end position="487"/>
    </location>
</feature>
<dbReference type="SUPFAM" id="SSF55073">
    <property type="entry name" value="Nucleotide cyclase"/>
    <property type="match status" value="1"/>
</dbReference>
<dbReference type="Proteomes" id="UP000199636">
    <property type="component" value="Unassembled WGS sequence"/>
</dbReference>
<reference evidence="7" key="1">
    <citation type="submission" date="2016-10" db="EMBL/GenBank/DDBJ databases">
        <authorList>
            <person name="Varghese N."/>
            <person name="Submissions S."/>
        </authorList>
    </citation>
    <scope>NUCLEOTIDE SEQUENCE [LARGE SCALE GENOMIC DNA]</scope>
    <source>
        <strain evidence="7">CCM 7469</strain>
    </source>
</reference>
<name>A0A1G8FPG5_9PSED</name>
<evidence type="ECO:0000256" key="4">
    <source>
        <dbReference type="ARBA" id="ARBA00034247"/>
    </source>
</evidence>
<dbReference type="SMART" id="SM00267">
    <property type="entry name" value="GGDEF"/>
    <property type="match status" value="1"/>
</dbReference>
<dbReference type="GO" id="GO:0052621">
    <property type="term" value="F:diguanylate cyclase activity"/>
    <property type="evidence" value="ECO:0007669"/>
    <property type="project" value="UniProtKB-EC"/>
</dbReference>
<evidence type="ECO:0000313" key="7">
    <source>
        <dbReference type="Proteomes" id="UP000199636"/>
    </source>
</evidence>
<organism evidence="6 7">
    <name type="scientific">Pseudomonas panipatensis</name>
    <dbReference type="NCBI Taxonomy" id="428992"/>
    <lineage>
        <taxon>Bacteria</taxon>
        <taxon>Pseudomonadati</taxon>
        <taxon>Pseudomonadota</taxon>
        <taxon>Gammaproteobacteria</taxon>
        <taxon>Pseudomonadales</taxon>
        <taxon>Pseudomonadaceae</taxon>
        <taxon>Pseudomonas</taxon>
    </lineage>
</organism>
<dbReference type="GO" id="GO:1902201">
    <property type="term" value="P:negative regulation of bacterial-type flagellum-dependent cell motility"/>
    <property type="evidence" value="ECO:0007669"/>
    <property type="project" value="TreeGrafter"/>
</dbReference>
<gene>
    <name evidence="6" type="ORF">SAMN05216272_103360</name>
</gene>
<comment type="cofactor">
    <cofactor evidence="1">
        <name>Mg(2+)</name>
        <dbReference type="ChEBI" id="CHEBI:18420"/>
    </cofactor>
</comment>
<comment type="catalytic activity">
    <reaction evidence="4">
        <text>2 GTP = 3',3'-c-di-GMP + 2 diphosphate</text>
        <dbReference type="Rhea" id="RHEA:24898"/>
        <dbReference type="ChEBI" id="CHEBI:33019"/>
        <dbReference type="ChEBI" id="CHEBI:37565"/>
        <dbReference type="ChEBI" id="CHEBI:58805"/>
        <dbReference type="EC" id="2.7.7.65"/>
    </reaction>
</comment>
<dbReference type="InterPro" id="IPR054327">
    <property type="entry name" value="His-kinase-like_sensor"/>
</dbReference>
<accession>A0A1G8FPG5</accession>
<dbReference type="Gene3D" id="3.30.450.20">
    <property type="entry name" value="PAS domain"/>
    <property type="match status" value="2"/>
</dbReference>
<dbReference type="NCBIfam" id="TIGR00254">
    <property type="entry name" value="GGDEF"/>
    <property type="match status" value="1"/>
</dbReference>
<dbReference type="Pfam" id="PF00990">
    <property type="entry name" value="GGDEF"/>
    <property type="match status" value="1"/>
</dbReference>
<dbReference type="RefSeq" id="WP_090262332.1">
    <property type="nucleotide sequence ID" value="NZ_FNDS01000003.1"/>
</dbReference>
<dbReference type="Gene3D" id="3.30.70.270">
    <property type="match status" value="1"/>
</dbReference>
<dbReference type="InterPro" id="IPR043128">
    <property type="entry name" value="Rev_trsase/Diguanyl_cyclase"/>
</dbReference>
<evidence type="ECO:0000313" key="6">
    <source>
        <dbReference type="EMBL" id="SDH83816.1"/>
    </source>
</evidence>
<dbReference type="STRING" id="428992.SAMN05216272_103360"/>
<comment type="subcellular location">
    <subcellularLocation>
        <location evidence="2">Cell inner membrane</location>
    </subcellularLocation>
</comment>
<evidence type="ECO:0000256" key="2">
    <source>
        <dbReference type="ARBA" id="ARBA00004533"/>
    </source>
</evidence>
<dbReference type="OrthoDB" id="9812260at2"/>
<sequence length="494" mass="53831">MLSRRPTLIVLTSLLLTLAIAALSGWVVLQMRHDALAAAHAGGHNIARLVEHDLRHNLDIYAQTLDVVARVYNEPSVRGLPLHIRKTLLLGQAAPAKGMGTLLLTNASGEVIYDLDGSLPTRLDVGLRDFFIVQRDSNSETPYLSHPFLLAGSDAGADIAMSRRLHTTDGEFSGVVAVILRLRALRDLFSGLNIGAGGTVSLHMLDGTLLMRWPDDGSTAAPQDDSVSEVARFLQARRGDFFERAADGVERWHSFRRIGSYPLIFSVTLPSRDIYAQWQLRAWTIGLLATALDLSILGLAYLLARQFRRSGEVESELREEAGTDPLTGLNNRRSFDRRAAREWARAERAGHPLALLMLDIDKFKAYNDHYGHPAGDEALKIVAHTLGEFARRPGDCAARYGGEEFVMLLADSDREHARNLAEHIRVALQAKAVPHAQGPFGVLTLSIGVASTDCVAAESLEALLEAADTALYRAKEGGRNQVVACPASQLAGAH</sequence>
<dbReference type="PANTHER" id="PTHR45138:SF9">
    <property type="entry name" value="DIGUANYLATE CYCLASE DGCM-RELATED"/>
    <property type="match status" value="1"/>
</dbReference>
<dbReference type="FunFam" id="3.30.70.270:FF:000001">
    <property type="entry name" value="Diguanylate cyclase domain protein"/>
    <property type="match status" value="1"/>
</dbReference>
<keyword evidence="7" id="KW-1185">Reference proteome</keyword>
<dbReference type="GO" id="GO:0043709">
    <property type="term" value="P:cell adhesion involved in single-species biofilm formation"/>
    <property type="evidence" value="ECO:0007669"/>
    <property type="project" value="TreeGrafter"/>
</dbReference>
<proteinExistence type="predicted"/>
<dbReference type="PROSITE" id="PS50887">
    <property type="entry name" value="GGDEF"/>
    <property type="match status" value="1"/>
</dbReference>
<dbReference type="EMBL" id="FNDS01000003">
    <property type="protein sequence ID" value="SDH83816.1"/>
    <property type="molecule type" value="Genomic_DNA"/>
</dbReference>
<dbReference type="Pfam" id="PF22588">
    <property type="entry name" value="dCache_1_like"/>
    <property type="match status" value="1"/>
</dbReference>
<dbReference type="InterPro" id="IPR000160">
    <property type="entry name" value="GGDEF_dom"/>
</dbReference>
<dbReference type="PANTHER" id="PTHR45138">
    <property type="entry name" value="REGULATORY COMPONENTS OF SENSORY TRANSDUCTION SYSTEM"/>
    <property type="match status" value="1"/>
</dbReference>
<evidence type="ECO:0000259" key="5">
    <source>
        <dbReference type="PROSITE" id="PS50887"/>
    </source>
</evidence>
<dbReference type="EC" id="2.7.7.65" evidence="3"/>
<dbReference type="CDD" id="cd12914">
    <property type="entry name" value="PDC1_DGC_like"/>
    <property type="match status" value="1"/>
</dbReference>
<dbReference type="InterPro" id="IPR050469">
    <property type="entry name" value="Diguanylate_Cyclase"/>
</dbReference>
<dbReference type="CDD" id="cd01949">
    <property type="entry name" value="GGDEF"/>
    <property type="match status" value="1"/>
</dbReference>